<reference evidence="3" key="3">
    <citation type="submission" date="2025-09" db="UniProtKB">
        <authorList>
            <consortium name="Ensembl"/>
        </authorList>
    </citation>
    <scope>IDENTIFICATION</scope>
</reference>
<dbReference type="SUPFAM" id="SSF50814">
    <property type="entry name" value="Lipocalins"/>
    <property type="match status" value="1"/>
</dbReference>
<dbReference type="InterPro" id="IPR000463">
    <property type="entry name" value="Fatty_acid-bd"/>
</dbReference>
<reference evidence="3" key="2">
    <citation type="submission" date="2025-08" db="UniProtKB">
        <authorList>
            <consortium name="Ensembl"/>
        </authorList>
    </citation>
    <scope>IDENTIFICATION</scope>
</reference>
<dbReference type="InterPro" id="IPR031259">
    <property type="entry name" value="ILBP"/>
</dbReference>
<evidence type="ECO:0000259" key="2">
    <source>
        <dbReference type="Pfam" id="PF00061"/>
    </source>
</evidence>
<dbReference type="PANTHER" id="PTHR11955">
    <property type="entry name" value="FATTY ACID BINDING PROTEIN"/>
    <property type="match status" value="1"/>
</dbReference>
<dbReference type="GO" id="GO:0008289">
    <property type="term" value="F:lipid binding"/>
    <property type="evidence" value="ECO:0007669"/>
    <property type="project" value="InterPro"/>
</dbReference>
<dbReference type="Gene3D" id="2.40.128.20">
    <property type="match status" value="1"/>
</dbReference>
<dbReference type="Proteomes" id="UP000472272">
    <property type="component" value="Chromosome 4"/>
</dbReference>
<proteinExistence type="inferred from homology"/>
<sequence length="109" mass="12422">MCEQFLGTRKLVSTEKFDAYMKELGVGFATRKVAAVAKPNVIISCNRDVITIKTESKQFDETTADDRKVKISGFRIQSPTRQLLSPKNWYAIDRTVPKNLYTVFNLKVC</sequence>
<dbReference type="Pfam" id="PF00061">
    <property type="entry name" value="Lipocalin"/>
    <property type="match status" value="1"/>
</dbReference>
<dbReference type="InterPro" id="IPR000566">
    <property type="entry name" value="Lipocln_cytosolic_FA-bd_dom"/>
</dbReference>
<dbReference type="InterPro" id="IPR012674">
    <property type="entry name" value="Calycin"/>
</dbReference>
<dbReference type="OMA" id="ETEWSKQ"/>
<feature type="domain" description="Lipocalin/cytosolic fatty-acid binding" evidence="2">
    <location>
        <begin position="10"/>
        <end position="63"/>
    </location>
</feature>
<protein>
    <recommendedName>
        <fullName evidence="2">Lipocalin/cytosolic fatty-acid binding domain-containing protein</fullName>
    </recommendedName>
</protein>
<evidence type="ECO:0000256" key="1">
    <source>
        <dbReference type="ARBA" id="ARBA00008390"/>
    </source>
</evidence>
<keyword evidence="4" id="KW-1185">Reference proteome</keyword>
<name>A0A670JC77_PODMU</name>
<evidence type="ECO:0000313" key="3">
    <source>
        <dbReference type="Ensembl" id="ENSPMRP00000022068.1"/>
    </source>
</evidence>
<comment type="similarity">
    <text evidence="1">Belongs to the calycin superfamily. Fatty-acid binding protein (FABP) family.</text>
</comment>
<organism evidence="3 4">
    <name type="scientific">Podarcis muralis</name>
    <name type="common">Wall lizard</name>
    <name type="synonym">Lacerta muralis</name>
    <dbReference type="NCBI Taxonomy" id="64176"/>
    <lineage>
        <taxon>Eukaryota</taxon>
        <taxon>Metazoa</taxon>
        <taxon>Chordata</taxon>
        <taxon>Craniata</taxon>
        <taxon>Vertebrata</taxon>
        <taxon>Euteleostomi</taxon>
        <taxon>Lepidosauria</taxon>
        <taxon>Squamata</taxon>
        <taxon>Bifurcata</taxon>
        <taxon>Unidentata</taxon>
        <taxon>Episquamata</taxon>
        <taxon>Laterata</taxon>
        <taxon>Lacertibaenia</taxon>
        <taxon>Lacertidae</taxon>
        <taxon>Podarcis</taxon>
    </lineage>
</organism>
<dbReference type="GeneTree" id="ENSGT00940000160340"/>
<dbReference type="PRINTS" id="PR00178">
    <property type="entry name" value="FATTYACIDBP"/>
</dbReference>
<accession>A0A670JC77</accession>
<reference evidence="3 4" key="1">
    <citation type="journal article" date="2019" name="Proc. Natl. Acad. Sci. U.S.A.">
        <title>Regulatory changes in pterin and carotenoid genes underlie balanced color polymorphisms in the wall lizard.</title>
        <authorList>
            <person name="Andrade P."/>
            <person name="Pinho C."/>
            <person name="Perez I de Lanuza G."/>
            <person name="Afonso S."/>
            <person name="Brejcha J."/>
            <person name="Rubin C.J."/>
            <person name="Wallerman O."/>
            <person name="Pereira P."/>
            <person name="Sabatino S.J."/>
            <person name="Bellati A."/>
            <person name="Pellitteri-Rosa D."/>
            <person name="Bosakova Z."/>
            <person name="Bunikis I."/>
            <person name="Carretero M.A."/>
            <person name="Feiner N."/>
            <person name="Marsik P."/>
            <person name="Pauperio F."/>
            <person name="Salvi D."/>
            <person name="Soler L."/>
            <person name="While G.M."/>
            <person name="Uller T."/>
            <person name="Font E."/>
            <person name="Andersson L."/>
            <person name="Carneiro M."/>
        </authorList>
    </citation>
    <scope>NUCLEOTIDE SEQUENCE</scope>
</reference>
<dbReference type="AlphaFoldDB" id="A0A670JC77"/>
<dbReference type="Ensembl" id="ENSPMRT00000023440.1">
    <property type="protein sequence ID" value="ENSPMRP00000022068.1"/>
    <property type="gene ID" value="ENSPMRG00000014353.1"/>
</dbReference>
<evidence type="ECO:0000313" key="4">
    <source>
        <dbReference type="Proteomes" id="UP000472272"/>
    </source>
</evidence>